<dbReference type="Gene3D" id="3.30.70.270">
    <property type="match status" value="1"/>
</dbReference>
<dbReference type="InterPro" id="IPR003660">
    <property type="entry name" value="HAMP_dom"/>
</dbReference>
<dbReference type="PROSITE" id="PS50112">
    <property type="entry name" value="PAS"/>
    <property type="match status" value="1"/>
</dbReference>
<feature type="transmembrane region" description="Helical" evidence="1">
    <location>
        <begin position="6"/>
        <end position="30"/>
    </location>
</feature>
<accession>A0ABU1V171</accession>
<dbReference type="InterPro" id="IPR000160">
    <property type="entry name" value="GGDEF_dom"/>
</dbReference>
<feature type="domain" description="PAS" evidence="2">
    <location>
        <begin position="232"/>
        <end position="271"/>
    </location>
</feature>
<evidence type="ECO:0000259" key="3">
    <source>
        <dbReference type="PROSITE" id="PS50113"/>
    </source>
</evidence>
<dbReference type="Pfam" id="PF13188">
    <property type="entry name" value="PAS_8"/>
    <property type="match status" value="1"/>
</dbReference>
<dbReference type="CDD" id="cd01949">
    <property type="entry name" value="GGDEF"/>
    <property type="match status" value="1"/>
</dbReference>
<dbReference type="PANTHER" id="PTHR46663:SF2">
    <property type="entry name" value="GGDEF DOMAIN-CONTAINING PROTEIN"/>
    <property type="match status" value="1"/>
</dbReference>
<dbReference type="SMART" id="SM00304">
    <property type="entry name" value="HAMP"/>
    <property type="match status" value="1"/>
</dbReference>
<comment type="caution">
    <text evidence="6">The sequence shown here is derived from an EMBL/GenBank/DDBJ whole genome shotgun (WGS) entry which is preliminary data.</text>
</comment>
<dbReference type="Gene3D" id="6.10.340.10">
    <property type="match status" value="1"/>
</dbReference>
<dbReference type="PROSITE" id="PS50113">
    <property type="entry name" value="PAC"/>
    <property type="match status" value="1"/>
</dbReference>
<dbReference type="NCBIfam" id="TIGR00254">
    <property type="entry name" value="GGDEF"/>
    <property type="match status" value="1"/>
</dbReference>
<dbReference type="InterPro" id="IPR000014">
    <property type="entry name" value="PAS"/>
</dbReference>
<dbReference type="InterPro" id="IPR043128">
    <property type="entry name" value="Rev_trsase/Diguanyl_cyclase"/>
</dbReference>
<feature type="transmembrane region" description="Helical" evidence="1">
    <location>
        <begin position="146"/>
        <end position="168"/>
    </location>
</feature>
<organism evidence="6 7">
    <name type="scientific">Cellvibrio fibrivorans</name>
    <dbReference type="NCBI Taxonomy" id="126350"/>
    <lineage>
        <taxon>Bacteria</taxon>
        <taxon>Pseudomonadati</taxon>
        <taxon>Pseudomonadota</taxon>
        <taxon>Gammaproteobacteria</taxon>
        <taxon>Cellvibrionales</taxon>
        <taxon>Cellvibrionaceae</taxon>
        <taxon>Cellvibrio</taxon>
    </lineage>
</organism>
<proteinExistence type="predicted"/>
<keyword evidence="7" id="KW-1185">Reference proteome</keyword>
<dbReference type="Pfam" id="PF00990">
    <property type="entry name" value="GGDEF"/>
    <property type="match status" value="1"/>
</dbReference>
<evidence type="ECO:0000259" key="4">
    <source>
        <dbReference type="PROSITE" id="PS50885"/>
    </source>
</evidence>
<evidence type="ECO:0000259" key="5">
    <source>
        <dbReference type="PROSITE" id="PS50887"/>
    </source>
</evidence>
<dbReference type="NCBIfam" id="TIGR00229">
    <property type="entry name" value="sensory_box"/>
    <property type="match status" value="1"/>
</dbReference>
<dbReference type="SUPFAM" id="SSF55785">
    <property type="entry name" value="PYP-like sensor domain (PAS domain)"/>
    <property type="match status" value="1"/>
</dbReference>
<dbReference type="RefSeq" id="WP_310074233.1">
    <property type="nucleotide sequence ID" value="NZ_JAVDVX010000006.1"/>
</dbReference>
<protein>
    <submittedName>
        <fullName evidence="6">Diguanylate cyclase (GGDEF)-like protein/PAS domain S-box-containing protein</fullName>
    </submittedName>
</protein>
<dbReference type="PROSITE" id="PS50887">
    <property type="entry name" value="GGDEF"/>
    <property type="match status" value="1"/>
</dbReference>
<dbReference type="SUPFAM" id="SSF158472">
    <property type="entry name" value="HAMP domain-like"/>
    <property type="match status" value="1"/>
</dbReference>
<keyword evidence="1" id="KW-1133">Transmembrane helix</keyword>
<dbReference type="InterPro" id="IPR052163">
    <property type="entry name" value="DGC-Regulatory_Protein"/>
</dbReference>
<keyword evidence="1" id="KW-0812">Transmembrane</keyword>
<dbReference type="Gene3D" id="3.30.450.20">
    <property type="entry name" value="PAS domain"/>
    <property type="match status" value="1"/>
</dbReference>
<dbReference type="Proteomes" id="UP001253595">
    <property type="component" value="Unassembled WGS sequence"/>
</dbReference>
<evidence type="ECO:0000256" key="1">
    <source>
        <dbReference type="SAM" id="Phobius"/>
    </source>
</evidence>
<dbReference type="EMBL" id="JAVDVX010000006">
    <property type="protein sequence ID" value="MDR7091201.1"/>
    <property type="molecule type" value="Genomic_DNA"/>
</dbReference>
<sequence>MNIQSLHIKVSLSVAAAALFVVLLSSQFFYQRSYEKSFADSERSVQQLLETVQATAAIAAYVGNRELAQQVVTGLTQNDIVVGAKIVANKEIIGQHGRTNADAKQQLISISLNAPFDEKEKVGELAVVPNFPLIALRARDSAMATAIGLAAQAAVVALLVLILVYWMMTRPLSYLSGRLHRITPGDGNRLDVAGVHRGDEIGLLAGDINALLHTVETMLEEERQLRHRVELLETRFRGIFEDSSAGIFLVRERGTLVTANPAFFHLTGLTEIPQSATGDDNIIARVFLDHEQASSLIKLSLISKRPHSADLRIRTEQDNQVRWVHCIFSPAGNTQQGATVEGVMYDVTQRKYSEERIRELAEKDSLTGLSNRQAAESALEELIQQAPVGGKEFAVMLIDLDRFKTINDTYGHDAGDKVLVTIAARLRKLVRDSDVVARLGGDEFLLILNHAGNIDTIKRIAQKILDAQQAPIEIQPGVLEKIGMSIGIALYPEHGDNALSVRKHADQAMYIVKRQGKNNYAFYDPSDNDLPLTANN</sequence>
<dbReference type="SMART" id="SM00267">
    <property type="entry name" value="GGDEF"/>
    <property type="match status" value="1"/>
</dbReference>
<reference evidence="6 7" key="1">
    <citation type="submission" date="2023-07" db="EMBL/GenBank/DDBJ databases">
        <title>Sorghum-associated microbial communities from plants grown in Nebraska, USA.</title>
        <authorList>
            <person name="Schachtman D."/>
        </authorList>
    </citation>
    <scope>NUCLEOTIDE SEQUENCE [LARGE SCALE GENOMIC DNA]</scope>
    <source>
        <strain evidence="6 7">BE190</strain>
    </source>
</reference>
<feature type="domain" description="HAMP" evidence="4">
    <location>
        <begin position="166"/>
        <end position="220"/>
    </location>
</feature>
<evidence type="ECO:0000313" key="6">
    <source>
        <dbReference type="EMBL" id="MDR7091201.1"/>
    </source>
</evidence>
<gene>
    <name evidence="6" type="ORF">J2X05_003236</name>
</gene>
<dbReference type="CDD" id="cd06225">
    <property type="entry name" value="HAMP"/>
    <property type="match status" value="1"/>
</dbReference>
<evidence type="ECO:0000259" key="2">
    <source>
        <dbReference type="PROSITE" id="PS50112"/>
    </source>
</evidence>
<evidence type="ECO:0000313" key="7">
    <source>
        <dbReference type="Proteomes" id="UP001253595"/>
    </source>
</evidence>
<dbReference type="PANTHER" id="PTHR46663">
    <property type="entry name" value="DIGUANYLATE CYCLASE DGCT-RELATED"/>
    <property type="match status" value="1"/>
</dbReference>
<dbReference type="Pfam" id="PF00672">
    <property type="entry name" value="HAMP"/>
    <property type="match status" value="1"/>
</dbReference>
<feature type="domain" description="PAC" evidence="3">
    <location>
        <begin position="307"/>
        <end position="359"/>
    </location>
</feature>
<dbReference type="InterPro" id="IPR029787">
    <property type="entry name" value="Nucleotide_cyclase"/>
</dbReference>
<dbReference type="SUPFAM" id="SSF55073">
    <property type="entry name" value="Nucleotide cyclase"/>
    <property type="match status" value="1"/>
</dbReference>
<dbReference type="InterPro" id="IPR000700">
    <property type="entry name" value="PAS-assoc_C"/>
</dbReference>
<keyword evidence="1" id="KW-0472">Membrane</keyword>
<dbReference type="InterPro" id="IPR035965">
    <property type="entry name" value="PAS-like_dom_sf"/>
</dbReference>
<feature type="domain" description="GGDEF" evidence="5">
    <location>
        <begin position="391"/>
        <end position="525"/>
    </location>
</feature>
<name>A0ABU1V171_9GAMM</name>
<dbReference type="PROSITE" id="PS50885">
    <property type="entry name" value="HAMP"/>
    <property type="match status" value="1"/>
</dbReference>